<dbReference type="RefSeq" id="WP_066674544.1">
    <property type="nucleotide sequence ID" value="NZ_CABMIZ010000005.1"/>
</dbReference>
<evidence type="ECO:0000256" key="1">
    <source>
        <dbReference type="ARBA" id="ARBA00012513"/>
    </source>
</evidence>
<feature type="domain" description="PASTA" evidence="13">
    <location>
        <begin position="513"/>
        <end position="581"/>
    </location>
</feature>
<dbReference type="EMBL" id="CP023671">
    <property type="protein sequence ID" value="AYE33118.1"/>
    <property type="molecule type" value="Genomic_DNA"/>
</dbReference>
<keyword evidence="4 9" id="KW-0547">Nucleotide-binding</keyword>
<dbReference type="Gene3D" id="3.30.10.20">
    <property type="match status" value="3"/>
</dbReference>
<dbReference type="CDD" id="cd14014">
    <property type="entry name" value="STKc_PknB_like"/>
    <property type="match status" value="1"/>
</dbReference>
<dbReference type="GO" id="GO:0005524">
    <property type="term" value="F:ATP binding"/>
    <property type="evidence" value="ECO:0007669"/>
    <property type="project" value="UniProtKB-UniRule"/>
</dbReference>
<protein>
    <recommendedName>
        <fullName evidence="1">non-specific serine/threonine protein kinase</fullName>
        <ecNumber evidence="1">2.7.11.1</ecNumber>
    </recommendedName>
</protein>
<feature type="binding site" evidence="9">
    <location>
        <position position="39"/>
    </location>
    <ligand>
        <name>ATP</name>
        <dbReference type="ChEBI" id="CHEBI:30616"/>
    </ligand>
</feature>
<evidence type="ECO:0000256" key="7">
    <source>
        <dbReference type="ARBA" id="ARBA00047899"/>
    </source>
</evidence>
<evidence type="ECO:0000256" key="9">
    <source>
        <dbReference type="PROSITE-ProRule" id="PRU10141"/>
    </source>
</evidence>
<dbReference type="PROSITE" id="PS51178">
    <property type="entry name" value="PASTA"/>
    <property type="match status" value="3"/>
</dbReference>
<evidence type="ECO:0000256" key="10">
    <source>
        <dbReference type="SAM" id="MobiDB-lite"/>
    </source>
</evidence>
<dbReference type="CDD" id="cd06577">
    <property type="entry name" value="PASTA_pknB"/>
    <property type="match status" value="3"/>
</dbReference>
<keyword evidence="11" id="KW-0812">Transmembrane</keyword>
<dbReference type="EMBL" id="CP099799">
    <property type="protein sequence ID" value="USR99686.1"/>
    <property type="molecule type" value="Genomic_DNA"/>
</dbReference>
<evidence type="ECO:0000313" key="16">
    <source>
        <dbReference type="Proteomes" id="UP000280586"/>
    </source>
</evidence>
<dbReference type="InterPro" id="IPR008271">
    <property type="entry name" value="Ser/Thr_kinase_AS"/>
</dbReference>
<reference evidence="15" key="2">
    <citation type="submission" date="2022-06" db="EMBL/GenBank/DDBJ databases">
        <authorList>
            <person name="Holder M.E."/>
            <person name="Ajami N.J."/>
            <person name="Petrosino J.F."/>
        </authorList>
    </citation>
    <scope>NUCLEOTIDE SEQUENCE</scope>
    <source>
        <strain evidence="15">RMA 8861</strain>
    </source>
</reference>
<reference evidence="14 16" key="1">
    <citation type="submission" date="2017-09" db="EMBL/GenBank/DDBJ databases">
        <authorList>
            <person name="Thomas P."/>
            <person name="Seyboldt C."/>
        </authorList>
    </citation>
    <scope>NUCLEOTIDE SEQUENCE [LARGE SCALE GENOMIC DNA]</scope>
    <source>
        <strain evidence="14 16">DSM 7534</strain>
    </source>
</reference>
<dbReference type="OrthoDB" id="9788659at2"/>
<keyword evidence="11" id="KW-1133">Transmembrane helix</keyword>
<feature type="region of interest" description="Disordered" evidence="10">
    <location>
        <begin position="638"/>
        <end position="667"/>
    </location>
</feature>
<keyword evidence="5 14" id="KW-0418">Kinase</keyword>
<feature type="domain" description="PASTA" evidence="13">
    <location>
        <begin position="445"/>
        <end position="512"/>
    </location>
</feature>
<dbReference type="Proteomes" id="UP001055437">
    <property type="component" value="Chromosome"/>
</dbReference>
<dbReference type="GeneID" id="303559239"/>
<dbReference type="SMART" id="SM00740">
    <property type="entry name" value="PASTA"/>
    <property type="match status" value="4"/>
</dbReference>
<feature type="transmembrane region" description="Helical" evidence="11">
    <location>
        <begin position="353"/>
        <end position="373"/>
    </location>
</feature>
<proteinExistence type="predicted"/>
<dbReference type="PROSITE" id="PS00107">
    <property type="entry name" value="PROTEIN_KINASE_ATP"/>
    <property type="match status" value="1"/>
</dbReference>
<dbReference type="SUPFAM" id="SSF54184">
    <property type="entry name" value="Penicillin-binding protein 2x (pbp-2x), c-terminal domain"/>
    <property type="match status" value="1"/>
</dbReference>
<dbReference type="EC" id="2.7.11.1" evidence="1"/>
<dbReference type="PROSITE" id="PS50011">
    <property type="entry name" value="PROTEIN_KINASE_DOM"/>
    <property type="match status" value="1"/>
</dbReference>
<evidence type="ECO:0000313" key="15">
    <source>
        <dbReference type="EMBL" id="USR99686.1"/>
    </source>
</evidence>
<dbReference type="InterPro" id="IPR000719">
    <property type="entry name" value="Prot_kinase_dom"/>
</dbReference>
<dbReference type="PANTHER" id="PTHR43289:SF34">
    <property type="entry name" value="SERINE_THREONINE-PROTEIN KINASE YBDM-RELATED"/>
    <property type="match status" value="1"/>
</dbReference>
<evidence type="ECO:0000259" key="12">
    <source>
        <dbReference type="PROSITE" id="PS50011"/>
    </source>
</evidence>
<dbReference type="FunFam" id="1.10.510.10:FF:000021">
    <property type="entry name" value="Serine/threonine protein kinase"/>
    <property type="match status" value="1"/>
</dbReference>
<keyword evidence="3" id="KW-0808">Transferase</keyword>
<evidence type="ECO:0000256" key="8">
    <source>
        <dbReference type="ARBA" id="ARBA00048679"/>
    </source>
</evidence>
<dbReference type="Proteomes" id="UP000280586">
    <property type="component" value="Chromosome"/>
</dbReference>
<gene>
    <name evidence="15" type="primary">pknB</name>
    <name evidence="14" type="ORF">CP523_00930</name>
    <name evidence="15" type="ORF">NH397_09230</name>
</gene>
<dbReference type="Gene3D" id="3.30.200.20">
    <property type="entry name" value="Phosphorylase Kinase, domain 1"/>
    <property type="match status" value="1"/>
</dbReference>
<accession>A0A9N7JIC1</accession>
<comment type="catalytic activity">
    <reaction evidence="7">
        <text>L-threonyl-[protein] + ATP = O-phospho-L-threonyl-[protein] + ADP + H(+)</text>
        <dbReference type="Rhea" id="RHEA:46608"/>
        <dbReference type="Rhea" id="RHEA-COMP:11060"/>
        <dbReference type="Rhea" id="RHEA-COMP:11605"/>
        <dbReference type="ChEBI" id="CHEBI:15378"/>
        <dbReference type="ChEBI" id="CHEBI:30013"/>
        <dbReference type="ChEBI" id="CHEBI:30616"/>
        <dbReference type="ChEBI" id="CHEBI:61977"/>
        <dbReference type="ChEBI" id="CHEBI:456216"/>
        <dbReference type="EC" id="2.7.11.1"/>
    </reaction>
</comment>
<keyword evidence="2" id="KW-0723">Serine/threonine-protein kinase</keyword>
<dbReference type="Gene3D" id="1.10.510.10">
    <property type="entry name" value="Transferase(Phosphotransferase) domain 1"/>
    <property type="match status" value="1"/>
</dbReference>
<organism evidence="14 16">
    <name type="scientific">Clostridium septicum</name>
    <dbReference type="NCBI Taxonomy" id="1504"/>
    <lineage>
        <taxon>Bacteria</taxon>
        <taxon>Bacillati</taxon>
        <taxon>Bacillota</taxon>
        <taxon>Clostridia</taxon>
        <taxon>Eubacteriales</taxon>
        <taxon>Clostridiaceae</taxon>
        <taxon>Clostridium</taxon>
    </lineage>
</organism>
<dbReference type="NCBIfam" id="NF033483">
    <property type="entry name" value="PknB_PASTA_kin"/>
    <property type="match status" value="1"/>
</dbReference>
<dbReference type="GO" id="GO:0004674">
    <property type="term" value="F:protein serine/threonine kinase activity"/>
    <property type="evidence" value="ECO:0007669"/>
    <property type="project" value="UniProtKB-KW"/>
</dbReference>
<evidence type="ECO:0000256" key="4">
    <source>
        <dbReference type="ARBA" id="ARBA00022741"/>
    </source>
</evidence>
<feature type="domain" description="PASTA" evidence="13">
    <location>
        <begin position="378"/>
        <end position="444"/>
    </location>
</feature>
<dbReference type="SUPFAM" id="SSF56112">
    <property type="entry name" value="Protein kinase-like (PK-like)"/>
    <property type="match status" value="1"/>
</dbReference>
<evidence type="ECO:0000256" key="2">
    <source>
        <dbReference type="ARBA" id="ARBA00022527"/>
    </source>
</evidence>
<evidence type="ECO:0000313" key="14">
    <source>
        <dbReference type="EMBL" id="AYE33118.1"/>
    </source>
</evidence>
<dbReference type="PROSITE" id="PS00108">
    <property type="entry name" value="PROTEIN_KINASE_ST"/>
    <property type="match status" value="1"/>
</dbReference>
<dbReference type="AlphaFoldDB" id="A0A9N7JIC1"/>
<keyword evidence="11" id="KW-0472">Membrane</keyword>
<name>A0A9N7JIC1_CLOSE</name>
<dbReference type="InterPro" id="IPR005543">
    <property type="entry name" value="PASTA_dom"/>
</dbReference>
<evidence type="ECO:0000256" key="5">
    <source>
        <dbReference type="ARBA" id="ARBA00022777"/>
    </source>
</evidence>
<dbReference type="FunFam" id="3.30.200.20:FF:000035">
    <property type="entry name" value="Serine/threonine protein kinase Stk1"/>
    <property type="match status" value="1"/>
</dbReference>
<comment type="catalytic activity">
    <reaction evidence="8">
        <text>L-seryl-[protein] + ATP = O-phospho-L-seryl-[protein] + ADP + H(+)</text>
        <dbReference type="Rhea" id="RHEA:17989"/>
        <dbReference type="Rhea" id="RHEA-COMP:9863"/>
        <dbReference type="Rhea" id="RHEA-COMP:11604"/>
        <dbReference type="ChEBI" id="CHEBI:15378"/>
        <dbReference type="ChEBI" id="CHEBI:29999"/>
        <dbReference type="ChEBI" id="CHEBI:30616"/>
        <dbReference type="ChEBI" id="CHEBI:83421"/>
        <dbReference type="ChEBI" id="CHEBI:456216"/>
        <dbReference type="EC" id="2.7.11.1"/>
    </reaction>
</comment>
<dbReference type="InterPro" id="IPR017441">
    <property type="entry name" value="Protein_kinase_ATP_BS"/>
</dbReference>
<dbReference type="PANTHER" id="PTHR43289">
    <property type="entry name" value="MITOGEN-ACTIVATED PROTEIN KINASE KINASE KINASE 20-RELATED"/>
    <property type="match status" value="1"/>
</dbReference>
<evidence type="ECO:0000313" key="17">
    <source>
        <dbReference type="Proteomes" id="UP001055437"/>
    </source>
</evidence>
<sequence length="667" mass="74444">MIGMILGDRYELLEKVGEGGMSEVFKAKCNKLNRFVAVKILKKEFSNNEEISEKFKREATAIANLSDTNIVNVLDVGSQNDINYIVMEYINGKTLKDVIQYSGKLSYSTAIKIGLQIAKALECAHKNNIIHRDIKPQNILVTEGGEIKVTDFGIAKSTDSSTITNTTSIIGSAHYLSPEQAKGTYIDFRTDLYSLGIVLYEMVTGKLPFEGESPVTVALKHLQEEPVSPKSLNPAIPDSLNKLILKAMEKTPIKRYQSAKEVIQDLQKIQQNPDVIIGEKALNDNQHTIVMTPIISNDDKTKQMSSLKDEYYDDDYDDDYEEYEEEDDDDDGFFKKKNKKEPKLKKNNNSKKIVLILLSIVALLGIGMGAFMLSKGFANQDVTIPNIEGKKVEDAKKELEKIGLEIEEVGVEKSDKPEGTIINVDPKVGTSIKKKSKVKVIVSGGEEKFKMPDFRDYEVTNIKQYLDLQGFTNYTITEQFSDNVEKGYFISQNPSAKTEIKKDTKIDIVISKGEEVKLVKVPNVLGEAEDEAKSSLENLKLKVSVEYKTTNKKEEHGKVLSQTIVNSKVEEGTSVTIVVGKYEEKEINIIELGIYVNMPISEAKTLLENKGIKYVISGEGDLIADFTKSIKEGGTVTLTTNKKQTIPPDNNTGGEDKPQENQVNNRR</sequence>
<evidence type="ECO:0000259" key="13">
    <source>
        <dbReference type="PROSITE" id="PS51178"/>
    </source>
</evidence>
<dbReference type="Pfam" id="PF00069">
    <property type="entry name" value="Pkinase"/>
    <property type="match status" value="1"/>
</dbReference>
<keyword evidence="17" id="KW-1185">Reference proteome</keyword>
<evidence type="ECO:0000256" key="11">
    <source>
        <dbReference type="SAM" id="Phobius"/>
    </source>
</evidence>
<dbReference type="InterPro" id="IPR011009">
    <property type="entry name" value="Kinase-like_dom_sf"/>
</dbReference>
<evidence type="ECO:0000256" key="6">
    <source>
        <dbReference type="ARBA" id="ARBA00022840"/>
    </source>
</evidence>
<dbReference type="Pfam" id="PF03793">
    <property type="entry name" value="PASTA"/>
    <property type="match status" value="3"/>
</dbReference>
<dbReference type="KEGG" id="csep:CP523_00930"/>
<feature type="domain" description="Protein kinase" evidence="12">
    <location>
        <begin position="10"/>
        <end position="275"/>
    </location>
</feature>
<feature type="compositionally biased region" description="Polar residues" evidence="10">
    <location>
        <begin position="638"/>
        <end position="653"/>
    </location>
</feature>
<keyword evidence="6 9" id="KW-0067">ATP-binding</keyword>
<dbReference type="SMART" id="SM00220">
    <property type="entry name" value="S_TKc"/>
    <property type="match status" value="1"/>
</dbReference>
<evidence type="ECO:0000256" key="3">
    <source>
        <dbReference type="ARBA" id="ARBA00022679"/>
    </source>
</evidence>